<evidence type="ECO:0000256" key="8">
    <source>
        <dbReference type="SAM" id="MobiDB-lite"/>
    </source>
</evidence>
<dbReference type="InterPro" id="IPR002037">
    <property type="entry name" value="Glyco_hydro_8"/>
</dbReference>
<keyword evidence="11" id="KW-1185">Reference proteome</keyword>
<dbReference type="AlphaFoldDB" id="A0A7L5DWE4"/>
<gene>
    <name evidence="10" type="ORF">HH214_03855</name>
</gene>
<dbReference type="InterPro" id="IPR012341">
    <property type="entry name" value="6hp_glycosidase-like_sf"/>
</dbReference>
<dbReference type="PRINTS" id="PR00735">
    <property type="entry name" value="GLHYDRLASE8"/>
</dbReference>
<evidence type="ECO:0000256" key="6">
    <source>
        <dbReference type="ARBA" id="ARBA00023295"/>
    </source>
</evidence>
<evidence type="ECO:0000256" key="9">
    <source>
        <dbReference type="SAM" id="SignalP"/>
    </source>
</evidence>
<protein>
    <recommendedName>
        <fullName evidence="3">cellulase</fullName>
        <ecNumber evidence="3">3.2.1.4</ecNumber>
    </recommendedName>
</protein>
<feature type="region of interest" description="Disordered" evidence="8">
    <location>
        <begin position="274"/>
        <end position="296"/>
    </location>
</feature>
<dbReference type="GO" id="GO:0008810">
    <property type="term" value="F:cellulase activity"/>
    <property type="evidence" value="ECO:0007669"/>
    <property type="project" value="UniProtKB-EC"/>
</dbReference>
<organism evidence="10 11">
    <name type="scientific">Mucilaginibacter robiniae</name>
    <dbReference type="NCBI Taxonomy" id="2728022"/>
    <lineage>
        <taxon>Bacteria</taxon>
        <taxon>Pseudomonadati</taxon>
        <taxon>Bacteroidota</taxon>
        <taxon>Sphingobacteriia</taxon>
        <taxon>Sphingobacteriales</taxon>
        <taxon>Sphingobacteriaceae</taxon>
        <taxon>Mucilaginibacter</taxon>
    </lineage>
</organism>
<dbReference type="Pfam" id="PF01270">
    <property type="entry name" value="Glyco_hydro_8"/>
    <property type="match status" value="1"/>
</dbReference>
<dbReference type="RefSeq" id="WP_169606088.1">
    <property type="nucleotide sequence ID" value="NZ_CP051682.1"/>
</dbReference>
<keyword evidence="7" id="KW-0624">Polysaccharide degradation</keyword>
<accession>A0A7L5DWE4</accession>
<keyword evidence="4 10" id="KW-0378">Hydrolase</keyword>
<evidence type="ECO:0000313" key="11">
    <source>
        <dbReference type="Proteomes" id="UP000503278"/>
    </source>
</evidence>
<feature type="signal peptide" evidence="9">
    <location>
        <begin position="1"/>
        <end position="27"/>
    </location>
</feature>
<name>A0A7L5DWE4_9SPHI</name>
<comment type="similarity">
    <text evidence="2">Belongs to the glycosyl hydrolase 8 (cellulase D) family.</text>
</comment>
<evidence type="ECO:0000256" key="7">
    <source>
        <dbReference type="ARBA" id="ARBA00023326"/>
    </source>
</evidence>
<sequence length="428" mass="48819">MFKRNQKPLSILSLCLLVCLSCYSAVAQKLNNGAGAYATHHYRDLFQEMGHSPKQSKAKIEAAFQQLFYGDTSQVIYFKAGSNENGPMAYVSDIAHYDVRTEGMSYAMMIAVQLNKKAEFDALWNWSVTHMYVSSPQHPSEGYFSWSMKTDGTPNEETPAPDGEEYYVMALYFASGRWGNGQGVYNYHAWADKILTTMRHHPLKTGPTKFGERTVSVMVSEEKKMIRFVPSTNRWDFSDPSYHLPAFYELWARWGPVADRSFWAAAADSSRSYFQKSTNPQTGLAPDQADFEGQPTKRRNGQFSHFGFDAWRTASNWSVDWNWWHKDTNEQVLSNRIQAFFASQGMNTYGCQYTLDGKQLLDARHASGLLATNAVASLAATQPLSRKFTEALWQAPVPHTWVERYYDGLLYIMSLMHCSGNYRIYSPR</sequence>
<evidence type="ECO:0000256" key="3">
    <source>
        <dbReference type="ARBA" id="ARBA00012601"/>
    </source>
</evidence>
<dbReference type="SUPFAM" id="SSF48208">
    <property type="entry name" value="Six-hairpin glycosidases"/>
    <property type="match status" value="1"/>
</dbReference>
<keyword evidence="5" id="KW-0136">Cellulose degradation</keyword>
<dbReference type="EC" id="3.2.1.4" evidence="3"/>
<keyword evidence="7" id="KW-0119">Carbohydrate metabolism</keyword>
<dbReference type="EMBL" id="CP051682">
    <property type="protein sequence ID" value="QJD95071.1"/>
    <property type="molecule type" value="Genomic_DNA"/>
</dbReference>
<evidence type="ECO:0000256" key="2">
    <source>
        <dbReference type="ARBA" id="ARBA00009209"/>
    </source>
</evidence>
<evidence type="ECO:0000256" key="4">
    <source>
        <dbReference type="ARBA" id="ARBA00022801"/>
    </source>
</evidence>
<dbReference type="KEGG" id="mrob:HH214_03855"/>
<keyword evidence="9" id="KW-0732">Signal</keyword>
<evidence type="ECO:0000256" key="5">
    <source>
        <dbReference type="ARBA" id="ARBA00023001"/>
    </source>
</evidence>
<dbReference type="InterPro" id="IPR008928">
    <property type="entry name" value="6-hairpin_glycosidase_sf"/>
</dbReference>
<evidence type="ECO:0000256" key="1">
    <source>
        <dbReference type="ARBA" id="ARBA00000966"/>
    </source>
</evidence>
<proteinExistence type="inferred from homology"/>
<reference evidence="10 11" key="1">
    <citation type="submission" date="2020-04" db="EMBL/GenBank/DDBJ databases">
        <title>Genome sequencing of novel species.</title>
        <authorList>
            <person name="Heo J."/>
            <person name="Kim S.-J."/>
            <person name="Kim J.-S."/>
            <person name="Hong S.-B."/>
            <person name="Kwon S.-W."/>
        </authorList>
    </citation>
    <scope>NUCLEOTIDE SEQUENCE [LARGE SCALE GENOMIC DNA]</scope>
    <source>
        <strain evidence="10 11">F39-2</strain>
    </source>
</reference>
<comment type="catalytic activity">
    <reaction evidence="1">
        <text>Endohydrolysis of (1-&gt;4)-beta-D-glucosidic linkages in cellulose, lichenin and cereal beta-D-glucans.</text>
        <dbReference type="EC" id="3.2.1.4"/>
    </reaction>
</comment>
<dbReference type="Proteomes" id="UP000503278">
    <property type="component" value="Chromosome"/>
</dbReference>
<feature type="chain" id="PRO_5029672044" description="cellulase" evidence="9">
    <location>
        <begin position="28"/>
        <end position="428"/>
    </location>
</feature>
<keyword evidence="6" id="KW-0326">Glycosidase</keyword>
<dbReference type="GO" id="GO:0030245">
    <property type="term" value="P:cellulose catabolic process"/>
    <property type="evidence" value="ECO:0007669"/>
    <property type="project" value="UniProtKB-KW"/>
</dbReference>
<evidence type="ECO:0000313" key="10">
    <source>
        <dbReference type="EMBL" id="QJD95071.1"/>
    </source>
</evidence>
<dbReference type="Gene3D" id="1.50.10.10">
    <property type="match status" value="1"/>
</dbReference>